<dbReference type="EMBL" id="CAJNOR010004086">
    <property type="protein sequence ID" value="CAF1474022.1"/>
    <property type="molecule type" value="Genomic_DNA"/>
</dbReference>
<gene>
    <name evidence="2" type="ORF">EDS130_LOCUS26390</name>
    <name evidence="3" type="ORF">XAT740_LOCUS38151</name>
</gene>
<evidence type="ECO:0000313" key="2">
    <source>
        <dbReference type="EMBL" id="CAF1220519.1"/>
    </source>
</evidence>
<sequence>MSHRTDSSSSLNNDEIENNVMPSDASPENRKQDSMTDYGWANFNAFEKQESENNKEEASNSNWADFQHVDRSNEEDDDAFGAYGEVQERPKTKSPTFSVNSLSNDQIEAVISACFPLESPSLCTENDNLISFPLPTFTKREEQIKQSPAFQHSLSLWSVLVNVSNDPLGIQYQWRKSNIERSFHQALGVQERFRTKTIPADSPCDDEKQISNDDVETKLSCPVISPSFDWKSNGLENPLTDNQSTFLSTDTNRSENHVVDVNKTLDLDYYIPPISTANNRRQQSSLATIVHRNSSPNPSLQSTSIKTMDLFPGSTTMITDDAKVVQETVPSLTFINPKALLLSTQANTESNVFY</sequence>
<evidence type="ECO:0000313" key="4">
    <source>
        <dbReference type="Proteomes" id="UP000663828"/>
    </source>
</evidence>
<comment type="caution">
    <text evidence="3">The sequence shown here is derived from an EMBL/GenBank/DDBJ whole genome shotgun (WGS) entry which is preliminary data.</text>
</comment>
<name>A0A815REB6_ADIRI</name>
<proteinExistence type="predicted"/>
<protein>
    <submittedName>
        <fullName evidence="3">Uncharacterized protein</fullName>
    </submittedName>
</protein>
<dbReference type="Proteomes" id="UP000663852">
    <property type="component" value="Unassembled WGS sequence"/>
</dbReference>
<dbReference type="EMBL" id="CAJNOJ010000160">
    <property type="protein sequence ID" value="CAF1220519.1"/>
    <property type="molecule type" value="Genomic_DNA"/>
</dbReference>
<dbReference type="AlphaFoldDB" id="A0A815REB6"/>
<accession>A0A815REB6</accession>
<feature type="compositionally biased region" description="Basic and acidic residues" evidence="1">
    <location>
        <begin position="47"/>
        <end position="58"/>
    </location>
</feature>
<dbReference type="OrthoDB" id="5917212at2759"/>
<evidence type="ECO:0000313" key="3">
    <source>
        <dbReference type="EMBL" id="CAF1474022.1"/>
    </source>
</evidence>
<keyword evidence="4" id="KW-1185">Reference proteome</keyword>
<feature type="region of interest" description="Disordered" evidence="1">
    <location>
        <begin position="1"/>
        <end position="77"/>
    </location>
</feature>
<dbReference type="Proteomes" id="UP000663828">
    <property type="component" value="Unassembled WGS sequence"/>
</dbReference>
<evidence type="ECO:0000256" key="1">
    <source>
        <dbReference type="SAM" id="MobiDB-lite"/>
    </source>
</evidence>
<reference evidence="3" key="1">
    <citation type="submission" date="2021-02" db="EMBL/GenBank/DDBJ databases">
        <authorList>
            <person name="Nowell W R."/>
        </authorList>
    </citation>
    <scope>NUCLEOTIDE SEQUENCE</scope>
</reference>
<organism evidence="3 4">
    <name type="scientific">Adineta ricciae</name>
    <name type="common">Rotifer</name>
    <dbReference type="NCBI Taxonomy" id="249248"/>
    <lineage>
        <taxon>Eukaryota</taxon>
        <taxon>Metazoa</taxon>
        <taxon>Spiralia</taxon>
        <taxon>Gnathifera</taxon>
        <taxon>Rotifera</taxon>
        <taxon>Eurotatoria</taxon>
        <taxon>Bdelloidea</taxon>
        <taxon>Adinetida</taxon>
        <taxon>Adinetidae</taxon>
        <taxon>Adineta</taxon>
    </lineage>
</organism>